<dbReference type="EMBL" id="SGPL01000318">
    <property type="protein sequence ID" value="THH13884.1"/>
    <property type="molecule type" value="Genomic_DNA"/>
</dbReference>
<accession>A0A4S4LNS7</accession>
<proteinExistence type="predicted"/>
<sequence length="316" mass="33914">MQSLTSTLSIQPVQPDQEASQQQAQAGTDVSANDVQEPVTDAAIAAPSESTPTKRGPGRPKGSGVKTKYIDPNAPPPLKRPVGRPRKDGLPAGSVPRPNAISTRKRRVAAPGEFAVAAGDVHSNQATPQASASAPPYPGPQLNYAQYVYPTTNAATPQPTWQTGYSTLSAALQVDLPAPRRETASVPVGRIARESHSIDPNLAEDDWAVLMRTDRTALLHNLVTALYAPNPLSATGQPIEMAFRFHIDRLAPLPDAPPNLTAYSTLRTYWLPSSPAYFSLFASSSKTPTPPEYRFFYWDPHHLALMGIACPHCSAP</sequence>
<dbReference type="Proteomes" id="UP000310158">
    <property type="component" value="Unassembled WGS sequence"/>
</dbReference>
<keyword evidence="3" id="KW-1185">Reference proteome</keyword>
<feature type="compositionally biased region" description="Polar residues" evidence="1">
    <location>
        <begin position="1"/>
        <end position="10"/>
    </location>
</feature>
<comment type="caution">
    <text evidence="2">The sequence shown here is derived from an EMBL/GenBank/DDBJ whole genome shotgun (WGS) entry which is preliminary data.</text>
</comment>
<feature type="region of interest" description="Disordered" evidence="1">
    <location>
        <begin position="1"/>
        <end position="106"/>
    </location>
</feature>
<dbReference type="OrthoDB" id="3690045at2759"/>
<reference evidence="2 3" key="1">
    <citation type="submission" date="2019-02" db="EMBL/GenBank/DDBJ databases">
        <title>Genome sequencing of the rare red list fungi Bondarzewia mesenterica.</title>
        <authorList>
            <person name="Buettner E."/>
            <person name="Kellner H."/>
        </authorList>
    </citation>
    <scope>NUCLEOTIDE SEQUENCE [LARGE SCALE GENOMIC DNA]</scope>
    <source>
        <strain evidence="2 3">DSM 108281</strain>
    </source>
</reference>
<dbReference type="AlphaFoldDB" id="A0A4S4LNS7"/>
<feature type="compositionally biased region" description="Low complexity" evidence="1">
    <location>
        <begin position="11"/>
        <end position="26"/>
    </location>
</feature>
<evidence type="ECO:0000256" key="1">
    <source>
        <dbReference type="SAM" id="MobiDB-lite"/>
    </source>
</evidence>
<gene>
    <name evidence="2" type="ORF">EW146_g6396</name>
</gene>
<organism evidence="2 3">
    <name type="scientific">Bondarzewia mesenterica</name>
    <dbReference type="NCBI Taxonomy" id="1095465"/>
    <lineage>
        <taxon>Eukaryota</taxon>
        <taxon>Fungi</taxon>
        <taxon>Dikarya</taxon>
        <taxon>Basidiomycota</taxon>
        <taxon>Agaricomycotina</taxon>
        <taxon>Agaricomycetes</taxon>
        <taxon>Russulales</taxon>
        <taxon>Bondarzewiaceae</taxon>
        <taxon>Bondarzewia</taxon>
    </lineage>
</organism>
<name>A0A4S4LNS7_9AGAM</name>
<protein>
    <submittedName>
        <fullName evidence="2">Uncharacterized protein</fullName>
    </submittedName>
</protein>
<evidence type="ECO:0000313" key="2">
    <source>
        <dbReference type="EMBL" id="THH13884.1"/>
    </source>
</evidence>
<evidence type="ECO:0000313" key="3">
    <source>
        <dbReference type="Proteomes" id="UP000310158"/>
    </source>
</evidence>